<evidence type="ECO:0008006" key="11">
    <source>
        <dbReference type="Google" id="ProtNLM"/>
    </source>
</evidence>
<dbReference type="GO" id="GO:0000329">
    <property type="term" value="C:fungal-type vacuole membrane"/>
    <property type="evidence" value="ECO:0007669"/>
    <property type="project" value="TreeGrafter"/>
</dbReference>
<feature type="compositionally biased region" description="Polar residues" evidence="7">
    <location>
        <begin position="212"/>
        <end position="232"/>
    </location>
</feature>
<comment type="subcellular location">
    <subcellularLocation>
        <location evidence="1">Membrane</location>
        <topology evidence="1">Multi-pass membrane protein</topology>
    </subcellularLocation>
</comment>
<sequence>MPPYLSPLHIAHRTLPDRCEPANHFLYSLSVFLGSCVPTNLAFISTLLGTLSIVSWLFAQLPQIYKNYKLKSTSGLSIFFLTEWLLGDLSNLLGSLFTQQATWQVIIAGYYVFVDCALCFQWVWYALLKHGRPLRPAWDFRHSANGNGASDMGQSGDGMSIADSQSSATVSQSTPRVIPADQKDDTLSSSPRQNTPKRSNPMDAFRMPNYARSPSSYKESWQGTPSGATPTNRDIRRVAASSSPGGVSLSPKTVLYISLVLAILSHTSTAKPVSPFAPAPYINHTPIRSTAYTSSSSQATPTEIAGKVLSWMSTLLYLGSRLPQLYKNHVRRSTAGLSPTLFLAAFFGNLFYSSSLLTNPCAWSDFAPGQGGGWVGLEGSVREDWVLRATPFFLGAAGVLVMDAAVGFQFWYFGDGDDVDGTDTSRGRGKARNSDSDSVVSVVLVNDDGARKRRRVRWRRVSGWMRGWVPAVSVAGTPSGSRASTPAPDAHPHTPTTEDAEGRERSSSIPISSRGALDEARALLGTQRHASPRSFGYGGVGG</sequence>
<dbReference type="Pfam" id="PF04193">
    <property type="entry name" value="PQ-loop"/>
    <property type="match status" value="2"/>
</dbReference>
<dbReference type="GO" id="GO:0015174">
    <property type="term" value="F:basic amino acid transmembrane transporter activity"/>
    <property type="evidence" value="ECO:0007669"/>
    <property type="project" value="TreeGrafter"/>
</dbReference>
<feature type="region of interest" description="Disordered" evidence="7">
    <location>
        <begin position="148"/>
        <end position="233"/>
    </location>
</feature>
<evidence type="ECO:0000256" key="1">
    <source>
        <dbReference type="ARBA" id="ARBA00004141"/>
    </source>
</evidence>
<dbReference type="InterPro" id="IPR006603">
    <property type="entry name" value="PQ-loop_rpt"/>
</dbReference>
<evidence type="ECO:0000256" key="5">
    <source>
        <dbReference type="ARBA" id="ARBA00038039"/>
    </source>
</evidence>
<comment type="caution">
    <text evidence="9">The sequence shown here is derived from an EMBL/GenBank/DDBJ whole genome shotgun (WGS) entry which is preliminary data.</text>
</comment>
<evidence type="ECO:0000256" key="6">
    <source>
        <dbReference type="ARBA" id="ARBA00050768"/>
    </source>
</evidence>
<dbReference type="SMART" id="SM00679">
    <property type="entry name" value="CTNS"/>
    <property type="match status" value="2"/>
</dbReference>
<dbReference type="GO" id="GO:0034488">
    <property type="term" value="P:basic amino acid transmembrane export from vacuole"/>
    <property type="evidence" value="ECO:0007669"/>
    <property type="project" value="TreeGrafter"/>
</dbReference>
<feature type="compositionally biased region" description="Polar residues" evidence="7">
    <location>
        <begin position="187"/>
        <end position="198"/>
    </location>
</feature>
<evidence type="ECO:0000256" key="8">
    <source>
        <dbReference type="SAM" id="Phobius"/>
    </source>
</evidence>
<comment type="similarity">
    <text evidence="5">Belongs to the laat-1 family.</text>
</comment>
<keyword evidence="10" id="KW-1185">Reference proteome</keyword>
<proteinExistence type="inferred from homology"/>
<dbReference type="PANTHER" id="PTHR16201">
    <property type="entry name" value="SEVEN TRANSMEMBRANE PROTEIN 1-RELATED"/>
    <property type="match status" value="1"/>
</dbReference>
<evidence type="ECO:0000256" key="7">
    <source>
        <dbReference type="SAM" id="MobiDB-lite"/>
    </source>
</evidence>
<organism evidence="9 10">
    <name type="scientific">Periconia digitata</name>
    <dbReference type="NCBI Taxonomy" id="1303443"/>
    <lineage>
        <taxon>Eukaryota</taxon>
        <taxon>Fungi</taxon>
        <taxon>Dikarya</taxon>
        <taxon>Ascomycota</taxon>
        <taxon>Pezizomycotina</taxon>
        <taxon>Dothideomycetes</taxon>
        <taxon>Pleosporomycetidae</taxon>
        <taxon>Pleosporales</taxon>
        <taxon>Massarineae</taxon>
        <taxon>Periconiaceae</taxon>
        <taxon>Periconia</taxon>
    </lineage>
</organism>
<keyword evidence="4 8" id="KW-0472">Membrane</keyword>
<evidence type="ECO:0000256" key="2">
    <source>
        <dbReference type="ARBA" id="ARBA00022692"/>
    </source>
</evidence>
<keyword evidence="3 8" id="KW-1133">Transmembrane helix</keyword>
<feature type="compositionally biased region" description="Polar residues" evidence="7">
    <location>
        <begin position="162"/>
        <end position="175"/>
    </location>
</feature>
<name>A0A9W4UDG1_9PLEO</name>
<dbReference type="Proteomes" id="UP001152607">
    <property type="component" value="Unassembled WGS sequence"/>
</dbReference>
<dbReference type="FunFam" id="1.20.1280.290:FF:000009">
    <property type="entry name" value="PQ loop repeat family protein"/>
    <property type="match status" value="1"/>
</dbReference>
<evidence type="ECO:0000256" key="3">
    <source>
        <dbReference type="ARBA" id="ARBA00022989"/>
    </source>
</evidence>
<feature type="region of interest" description="Disordered" evidence="7">
    <location>
        <begin position="475"/>
        <end position="515"/>
    </location>
</feature>
<gene>
    <name evidence="9" type="ORF">PDIGIT_LOCUS5315</name>
</gene>
<evidence type="ECO:0000313" key="10">
    <source>
        <dbReference type="Proteomes" id="UP001152607"/>
    </source>
</evidence>
<feature type="transmembrane region" description="Helical" evidence="8">
    <location>
        <begin position="107"/>
        <end position="128"/>
    </location>
</feature>
<dbReference type="Gene3D" id="1.20.1280.290">
    <property type="match status" value="2"/>
</dbReference>
<evidence type="ECO:0000313" key="9">
    <source>
        <dbReference type="EMBL" id="CAI6332282.1"/>
    </source>
</evidence>
<dbReference type="EMBL" id="CAOQHR010000003">
    <property type="protein sequence ID" value="CAI6332282.1"/>
    <property type="molecule type" value="Genomic_DNA"/>
</dbReference>
<dbReference type="OrthoDB" id="8048523at2759"/>
<accession>A0A9W4UDG1</accession>
<reference evidence="9" key="1">
    <citation type="submission" date="2023-01" db="EMBL/GenBank/DDBJ databases">
        <authorList>
            <person name="Van Ghelder C."/>
            <person name="Rancurel C."/>
        </authorList>
    </citation>
    <scope>NUCLEOTIDE SEQUENCE</scope>
    <source>
        <strain evidence="9">CNCM I-4278</strain>
    </source>
</reference>
<keyword evidence="2 8" id="KW-0812">Transmembrane</keyword>
<dbReference type="PANTHER" id="PTHR16201:SF34">
    <property type="entry name" value="LYSOSOMAL AMINO ACID TRANSPORTER 1"/>
    <property type="match status" value="1"/>
</dbReference>
<feature type="transmembrane region" description="Helical" evidence="8">
    <location>
        <begin position="25"/>
        <end position="58"/>
    </location>
</feature>
<dbReference type="InterPro" id="IPR051415">
    <property type="entry name" value="LAAT-1"/>
</dbReference>
<dbReference type="AlphaFoldDB" id="A0A9W4UDG1"/>
<evidence type="ECO:0000256" key="4">
    <source>
        <dbReference type="ARBA" id="ARBA00023136"/>
    </source>
</evidence>
<feature type="compositionally biased region" description="Low complexity" evidence="7">
    <location>
        <begin position="485"/>
        <end position="497"/>
    </location>
</feature>
<comment type="catalytic activity">
    <reaction evidence="6">
        <text>L-histidine(out) + L-arginine(in) = L-histidine(in) + L-arginine(out)</text>
        <dbReference type="Rhea" id="RHEA:71063"/>
        <dbReference type="ChEBI" id="CHEBI:32682"/>
        <dbReference type="ChEBI" id="CHEBI:57595"/>
    </reaction>
</comment>
<protein>
    <recommendedName>
        <fullName evidence="11">PQ loop repeat protein</fullName>
    </recommendedName>
</protein>